<dbReference type="Proteomes" id="UP000597762">
    <property type="component" value="Unassembled WGS sequence"/>
</dbReference>
<evidence type="ECO:0000256" key="1">
    <source>
        <dbReference type="SAM" id="MobiDB-lite"/>
    </source>
</evidence>
<dbReference type="OrthoDB" id="8062037at2759"/>
<feature type="compositionally biased region" description="Basic and acidic residues" evidence="1">
    <location>
        <begin position="391"/>
        <end position="406"/>
    </location>
</feature>
<comment type="caution">
    <text evidence="2">The sequence shown here is derived from an EMBL/GenBank/DDBJ whole genome shotgun (WGS) entry which is preliminary data.</text>
</comment>
<gene>
    <name evidence="2" type="ORF">SPHA_67116</name>
</gene>
<reference evidence="2" key="1">
    <citation type="submission" date="2021-01" db="EMBL/GenBank/DDBJ databases">
        <authorList>
            <person name="Li R."/>
            <person name="Bekaert M."/>
        </authorList>
    </citation>
    <scope>NUCLEOTIDE SEQUENCE</scope>
    <source>
        <strain evidence="2">Farmed</strain>
    </source>
</reference>
<dbReference type="SUPFAM" id="SSF56399">
    <property type="entry name" value="ADP-ribosylation"/>
    <property type="match status" value="1"/>
</dbReference>
<feature type="compositionally biased region" description="Basic and acidic residues" evidence="1">
    <location>
        <begin position="246"/>
        <end position="261"/>
    </location>
</feature>
<dbReference type="Gene3D" id="3.90.228.10">
    <property type="match status" value="1"/>
</dbReference>
<proteinExistence type="predicted"/>
<evidence type="ECO:0000313" key="2">
    <source>
        <dbReference type="EMBL" id="CAE1316397.1"/>
    </source>
</evidence>
<accession>A0A812E3I8</accession>
<protein>
    <submittedName>
        <fullName evidence="2">Uncharacterized protein</fullName>
    </submittedName>
</protein>
<feature type="region of interest" description="Disordered" evidence="1">
    <location>
        <begin position="387"/>
        <end position="410"/>
    </location>
</feature>
<sequence>MISLGLLDKNWSHGLNEKEAEVKLNQMLSNGQDSKFSQAEPFADEEMNQEVRDMISLGILDKNWARGLNEKEAEVKLNQVLSNGQDSKFSQAEPFANEEMNQEVRDMVSLGLLDKNWSHGLNEKEAEVKFNQILNSQNSATPTPKYVENEKQKRLFQDEINQVKRLHGNEFDLQIKELYHATKAPRNLICSRGLDQRLSTFWVVWPRNLFLNDDVRKCEQYLYNVKGSAIYKCSVILGDIKEYPDGKADPQLKQEPEKENGDYYDSVKGNMDGFNEYVIYDNRRCLINYRIVLEGTEDEDSDKEDEIAKEEKKEEFMETWKRHMNYLVDSCKHDDEEDAEVEKEIRNIEKIRLEIRMRREMKTEKPLSKLSYDLLREERKKWKSSILNAENKSEMPSNKKSDEKKLPSNQKLEAEEFNLDNSREEITRYPQVADDPELANDMQSNHDSVLSRFIEITHCDDMELAKCIVENQHFHLDNAVNEYRAFMS</sequence>
<keyword evidence="3" id="KW-1185">Reference proteome</keyword>
<dbReference type="AlphaFoldDB" id="A0A812E3I8"/>
<name>A0A812E3I8_ACAPH</name>
<evidence type="ECO:0000313" key="3">
    <source>
        <dbReference type="Proteomes" id="UP000597762"/>
    </source>
</evidence>
<dbReference type="EMBL" id="CAHIKZ030004854">
    <property type="protein sequence ID" value="CAE1316397.1"/>
    <property type="molecule type" value="Genomic_DNA"/>
</dbReference>
<organism evidence="2 3">
    <name type="scientific">Acanthosepion pharaonis</name>
    <name type="common">Pharaoh cuttlefish</name>
    <name type="synonym">Sepia pharaonis</name>
    <dbReference type="NCBI Taxonomy" id="158019"/>
    <lineage>
        <taxon>Eukaryota</taxon>
        <taxon>Metazoa</taxon>
        <taxon>Spiralia</taxon>
        <taxon>Lophotrochozoa</taxon>
        <taxon>Mollusca</taxon>
        <taxon>Cephalopoda</taxon>
        <taxon>Coleoidea</taxon>
        <taxon>Decapodiformes</taxon>
        <taxon>Sepiida</taxon>
        <taxon>Sepiina</taxon>
        <taxon>Sepiidae</taxon>
        <taxon>Acanthosepion</taxon>
    </lineage>
</organism>
<feature type="region of interest" description="Disordered" evidence="1">
    <location>
        <begin position="246"/>
        <end position="265"/>
    </location>
</feature>